<evidence type="ECO:0000313" key="9">
    <source>
        <dbReference type="EMBL" id="SHF33304.1"/>
    </source>
</evidence>
<evidence type="ECO:0000259" key="8">
    <source>
        <dbReference type="SMART" id="SM00014"/>
    </source>
</evidence>
<reference evidence="9 10" key="1">
    <citation type="submission" date="2016-11" db="EMBL/GenBank/DDBJ databases">
        <authorList>
            <person name="Jaros S."/>
            <person name="Januszkiewicz K."/>
            <person name="Wedrychowicz H."/>
        </authorList>
    </citation>
    <scope>NUCLEOTIDE SEQUENCE [LARGE SCALE GENOMIC DNA]</scope>
    <source>
        <strain evidence="9 10">DSM 17918</strain>
    </source>
</reference>
<evidence type="ECO:0000256" key="4">
    <source>
        <dbReference type="ARBA" id="ARBA00022801"/>
    </source>
</evidence>
<keyword evidence="6 7" id="KW-0472">Membrane</keyword>
<feature type="transmembrane region" description="Helical" evidence="7">
    <location>
        <begin position="34"/>
        <end position="54"/>
    </location>
</feature>
<dbReference type="SUPFAM" id="SSF48317">
    <property type="entry name" value="Acid phosphatase/Vanadium-dependent haloperoxidase"/>
    <property type="match status" value="1"/>
</dbReference>
<keyword evidence="3 7" id="KW-0812">Transmembrane</keyword>
<evidence type="ECO:0000256" key="7">
    <source>
        <dbReference type="SAM" id="Phobius"/>
    </source>
</evidence>
<feature type="domain" description="Phosphatidic acid phosphatase type 2/haloperoxidase" evidence="8">
    <location>
        <begin position="61"/>
        <end position="172"/>
    </location>
</feature>
<dbReference type="EMBL" id="FQVH01000018">
    <property type="protein sequence ID" value="SHF33304.1"/>
    <property type="molecule type" value="Genomic_DNA"/>
</dbReference>
<evidence type="ECO:0000256" key="3">
    <source>
        <dbReference type="ARBA" id="ARBA00022692"/>
    </source>
</evidence>
<dbReference type="PANTHER" id="PTHR14969">
    <property type="entry name" value="SPHINGOSINE-1-PHOSPHATE PHOSPHOHYDROLASE"/>
    <property type="match status" value="1"/>
</dbReference>
<proteinExistence type="predicted"/>
<dbReference type="AlphaFoldDB" id="A0A1M5ASW9"/>
<dbReference type="RefSeq" id="WP_200792785.1">
    <property type="nucleotide sequence ID" value="NZ_FQVH01000018.1"/>
</dbReference>
<sequence length="176" mass="19802">MSRFINAISKSDIRLFYVINKKVKCKLLDRVMPVITNLAGPLVVIPITLFLYILSKENMLLRRMALESMLSLSGSHLVVQALKHAVSRERPGFVLDDVYTFKDFYDYSFPSGHTTAAFSMAISTFIFYQPVGMLLIFVAFMVGISRMYIGVHYPSDVLIGAILGTIFPLVIHSILT</sequence>
<name>A0A1M5ASW9_9THEO</name>
<keyword evidence="4" id="KW-0378">Hydrolase</keyword>
<dbReference type="STRING" id="1121256.SAMN02746089_01718"/>
<dbReference type="CDD" id="cd03392">
    <property type="entry name" value="PAP2_like_2"/>
    <property type="match status" value="1"/>
</dbReference>
<gene>
    <name evidence="9" type="ORF">SAMN02746089_01718</name>
</gene>
<organism evidence="9 10">
    <name type="scientific">Caldanaerobius fijiensis DSM 17918</name>
    <dbReference type="NCBI Taxonomy" id="1121256"/>
    <lineage>
        <taxon>Bacteria</taxon>
        <taxon>Bacillati</taxon>
        <taxon>Bacillota</taxon>
        <taxon>Clostridia</taxon>
        <taxon>Thermoanaerobacterales</taxon>
        <taxon>Thermoanaerobacteraceae</taxon>
        <taxon>Caldanaerobius</taxon>
    </lineage>
</organism>
<keyword evidence="5 7" id="KW-1133">Transmembrane helix</keyword>
<dbReference type="InterPro" id="IPR000326">
    <property type="entry name" value="PAP2/HPO"/>
</dbReference>
<evidence type="ECO:0000313" key="10">
    <source>
        <dbReference type="Proteomes" id="UP000184088"/>
    </source>
</evidence>
<protein>
    <submittedName>
        <fullName evidence="9">Undecaprenyl-diphosphatase</fullName>
    </submittedName>
</protein>
<evidence type="ECO:0000256" key="6">
    <source>
        <dbReference type="ARBA" id="ARBA00023136"/>
    </source>
</evidence>
<keyword evidence="2" id="KW-1003">Cell membrane</keyword>
<dbReference type="Proteomes" id="UP000184088">
    <property type="component" value="Unassembled WGS sequence"/>
</dbReference>
<dbReference type="Pfam" id="PF01569">
    <property type="entry name" value="PAP2"/>
    <property type="match status" value="1"/>
</dbReference>
<dbReference type="Gene3D" id="1.20.144.10">
    <property type="entry name" value="Phosphatidic acid phosphatase type 2/haloperoxidase"/>
    <property type="match status" value="1"/>
</dbReference>
<keyword evidence="10" id="KW-1185">Reference proteome</keyword>
<accession>A0A1M5ASW9</accession>
<feature type="transmembrane region" description="Helical" evidence="7">
    <location>
        <begin position="157"/>
        <end position="175"/>
    </location>
</feature>
<feature type="transmembrane region" description="Helical" evidence="7">
    <location>
        <begin position="125"/>
        <end position="145"/>
    </location>
</feature>
<dbReference type="SMART" id="SM00014">
    <property type="entry name" value="acidPPc"/>
    <property type="match status" value="1"/>
</dbReference>
<dbReference type="GO" id="GO:0016787">
    <property type="term" value="F:hydrolase activity"/>
    <property type="evidence" value="ECO:0007669"/>
    <property type="project" value="UniProtKB-KW"/>
</dbReference>
<dbReference type="InterPro" id="IPR036938">
    <property type="entry name" value="PAP2/HPO_sf"/>
</dbReference>
<evidence type="ECO:0000256" key="5">
    <source>
        <dbReference type="ARBA" id="ARBA00022989"/>
    </source>
</evidence>
<dbReference type="GO" id="GO:0005886">
    <property type="term" value="C:plasma membrane"/>
    <property type="evidence" value="ECO:0007669"/>
    <property type="project" value="UniProtKB-SubCell"/>
</dbReference>
<comment type="subcellular location">
    <subcellularLocation>
        <location evidence="1">Cell membrane</location>
        <topology evidence="1">Multi-pass membrane protein</topology>
    </subcellularLocation>
</comment>
<evidence type="ECO:0000256" key="2">
    <source>
        <dbReference type="ARBA" id="ARBA00022475"/>
    </source>
</evidence>
<dbReference type="PANTHER" id="PTHR14969:SF62">
    <property type="entry name" value="DECAPRENYLPHOSPHORYL-5-PHOSPHORIBOSE PHOSPHATASE RV3807C-RELATED"/>
    <property type="match status" value="1"/>
</dbReference>
<evidence type="ECO:0000256" key="1">
    <source>
        <dbReference type="ARBA" id="ARBA00004651"/>
    </source>
</evidence>